<evidence type="ECO:0000313" key="2">
    <source>
        <dbReference type="Proteomes" id="UP000032439"/>
    </source>
</evidence>
<gene>
    <name evidence="1" type="ORF">LO50_11170</name>
</gene>
<dbReference type="Proteomes" id="UP000032439">
    <property type="component" value="Unassembled WGS sequence"/>
</dbReference>
<comment type="caution">
    <text evidence="1">The sequence shown here is derived from an EMBL/GenBank/DDBJ whole genome shotgun (WGS) entry which is preliminary data.</text>
</comment>
<dbReference type="PATRIC" id="fig|316.110.peg.4857"/>
<organism evidence="1 2">
    <name type="scientific">Stutzerimonas stutzeri</name>
    <name type="common">Pseudomonas stutzeri</name>
    <dbReference type="NCBI Taxonomy" id="316"/>
    <lineage>
        <taxon>Bacteria</taxon>
        <taxon>Pseudomonadati</taxon>
        <taxon>Pseudomonadota</taxon>
        <taxon>Gammaproteobacteria</taxon>
        <taxon>Pseudomonadales</taxon>
        <taxon>Pseudomonadaceae</taxon>
        <taxon>Stutzerimonas</taxon>
    </lineage>
</organism>
<accession>A0A0D7E532</accession>
<dbReference type="AlphaFoldDB" id="A0A0D7E532"/>
<protein>
    <submittedName>
        <fullName evidence="1">Uncharacterized protein</fullName>
    </submittedName>
</protein>
<name>A0A0D7E532_STUST</name>
<proteinExistence type="predicted"/>
<dbReference type="EMBL" id="JXXD01000097">
    <property type="protein sequence ID" value="KIZ35989.1"/>
    <property type="molecule type" value="Genomic_DNA"/>
</dbReference>
<sequence>MFSFWKRLATETKSAPSVLRFGITRSLQPTLCRASLCTGLLLAINEETEMAEIIINLIMLFFN</sequence>
<evidence type="ECO:0000313" key="1">
    <source>
        <dbReference type="EMBL" id="KIZ35989.1"/>
    </source>
</evidence>
<reference evidence="1 2" key="1">
    <citation type="submission" date="2014-11" db="EMBL/GenBank/DDBJ databases">
        <title>Genomics and ecophysiology of heterotrophic nitrogen fixing bacteria isolated from estuarine surface water.</title>
        <authorList>
            <person name="Bentzon-Tilia M."/>
            <person name="Severin I."/>
            <person name="Hansen L.H."/>
            <person name="Riemann L."/>
        </authorList>
    </citation>
    <scope>NUCLEOTIDE SEQUENCE [LARGE SCALE GENOMIC DNA]</scope>
    <source>
        <strain evidence="1 2">BAL361</strain>
    </source>
</reference>